<dbReference type="PIRSF" id="PIRSF039026">
    <property type="entry name" value="SiaP"/>
    <property type="match status" value="1"/>
</dbReference>
<feature type="signal peptide" evidence="4">
    <location>
        <begin position="1"/>
        <end position="24"/>
    </location>
</feature>
<evidence type="ECO:0000256" key="4">
    <source>
        <dbReference type="SAM" id="SignalP"/>
    </source>
</evidence>
<evidence type="ECO:0000313" key="6">
    <source>
        <dbReference type="Proteomes" id="UP001139516"/>
    </source>
</evidence>
<keyword evidence="6" id="KW-1185">Reference proteome</keyword>
<dbReference type="GO" id="GO:0031317">
    <property type="term" value="C:tripartite ATP-independent periplasmic transporter complex"/>
    <property type="evidence" value="ECO:0007669"/>
    <property type="project" value="InterPro"/>
</dbReference>
<dbReference type="PROSITE" id="PS51318">
    <property type="entry name" value="TAT"/>
    <property type="match status" value="1"/>
</dbReference>
<feature type="chain" id="PRO_5040970335" evidence="4">
    <location>
        <begin position="25"/>
        <end position="370"/>
    </location>
</feature>
<dbReference type="InterPro" id="IPR006311">
    <property type="entry name" value="TAT_signal"/>
</dbReference>
<feature type="binding site" evidence="2">
    <location>
        <position position="183"/>
    </location>
    <ligand>
        <name>substrate</name>
    </ligand>
</feature>
<keyword evidence="1 4" id="KW-0732">Signal</keyword>
<dbReference type="Proteomes" id="UP001139516">
    <property type="component" value="Unassembled WGS sequence"/>
</dbReference>
<dbReference type="GO" id="GO:0055085">
    <property type="term" value="P:transmembrane transport"/>
    <property type="evidence" value="ECO:0007669"/>
    <property type="project" value="InterPro"/>
</dbReference>
<organism evidence="5 6">
    <name type="scientific">Roseomonas acroporae</name>
    <dbReference type="NCBI Taxonomy" id="2937791"/>
    <lineage>
        <taxon>Bacteria</taxon>
        <taxon>Pseudomonadati</taxon>
        <taxon>Pseudomonadota</taxon>
        <taxon>Alphaproteobacteria</taxon>
        <taxon>Acetobacterales</taxon>
        <taxon>Roseomonadaceae</taxon>
        <taxon>Roseomonas</taxon>
    </lineage>
</organism>
<dbReference type="PANTHER" id="PTHR33376">
    <property type="match status" value="1"/>
</dbReference>
<dbReference type="RefSeq" id="WP_248667647.1">
    <property type="nucleotide sequence ID" value="NZ_JALPRX010000060.1"/>
</dbReference>
<feature type="binding site" evidence="3">
    <location>
        <position position="220"/>
    </location>
    <ligand>
        <name>substrate</name>
    </ligand>
</feature>
<dbReference type="GO" id="GO:0046872">
    <property type="term" value="F:metal ion binding"/>
    <property type="evidence" value="ECO:0007669"/>
    <property type="project" value="UniProtKB-KW"/>
</dbReference>
<dbReference type="Pfam" id="PF03480">
    <property type="entry name" value="DctP"/>
    <property type="match status" value="1"/>
</dbReference>
<dbReference type="Gene3D" id="3.40.190.10">
    <property type="entry name" value="Periplasmic binding protein-like II"/>
    <property type="match status" value="1"/>
</dbReference>
<dbReference type="InterPro" id="IPR026289">
    <property type="entry name" value="SBP_TakP-like"/>
</dbReference>
<dbReference type="Gene3D" id="3.40.190.170">
    <property type="entry name" value="Bacterial extracellular solute-binding protein, family 7"/>
    <property type="match status" value="1"/>
</dbReference>
<feature type="binding site" evidence="3">
    <location>
        <position position="221"/>
    </location>
    <ligand>
        <name>Na(+)</name>
        <dbReference type="ChEBI" id="CHEBI:29101"/>
    </ligand>
</feature>
<reference evidence="5" key="1">
    <citation type="submission" date="2022-04" db="EMBL/GenBank/DDBJ databases">
        <title>Roseomonas acroporae sp. nov., isolated from coral Acropora digitifera.</title>
        <authorList>
            <person name="Sun H."/>
        </authorList>
    </citation>
    <scope>NUCLEOTIDE SEQUENCE</scope>
    <source>
        <strain evidence="5">NAR14</strain>
    </source>
</reference>
<dbReference type="AlphaFoldDB" id="A0A9X1Y8L8"/>
<evidence type="ECO:0000256" key="2">
    <source>
        <dbReference type="PIRSR" id="PIRSR039026-1"/>
    </source>
</evidence>
<evidence type="ECO:0000256" key="3">
    <source>
        <dbReference type="PIRSR" id="PIRSR039026-2"/>
    </source>
</evidence>
<dbReference type="NCBIfam" id="NF037995">
    <property type="entry name" value="TRAP_S1"/>
    <property type="match status" value="1"/>
</dbReference>
<dbReference type="EMBL" id="JALPRX010000060">
    <property type="protein sequence ID" value="MCK8785523.1"/>
    <property type="molecule type" value="Genomic_DNA"/>
</dbReference>
<keyword evidence="3" id="KW-0479">Metal-binding</keyword>
<accession>A0A9X1Y8L8</accession>
<evidence type="ECO:0000256" key="1">
    <source>
        <dbReference type="ARBA" id="ARBA00022729"/>
    </source>
</evidence>
<protein>
    <submittedName>
        <fullName evidence="5">TRAP transporter substrate-binding protein DctP</fullName>
    </submittedName>
</protein>
<gene>
    <name evidence="5" type="primary">dctP</name>
    <name evidence="5" type="ORF">M0638_14125</name>
</gene>
<evidence type="ECO:0000313" key="5">
    <source>
        <dbReference type="EMBL" id="MCK8785523.1"/>
    </source>
</evidence>
<feature type="binding site" evidence="3">
    <location>
        <position position="246"/>
    </location>
    <ligand>
        <name>substrate</name>
    </ligand>
</feature>
<comment type="caution">
    <text evidence="5">The sequence shown here is derived from an EMBL/GenBank/DDBJ whole genome shotgun (WGS) entry which is preliminary data.</text>
</comment>
<proteinExistence type="predicted"/>
<dbReference type="InterPro" id="IPR038404">
    <property type="entry name" value="TRAP_DctP_sf"/>
</dbReference>
<name>A0A9X1Y8L8_9PROT</name>
<sequence length="370" mass="41304">MHPRRALLGAAAAAAPALAAPALAQPALAQTTQAMPELRWRLTSSFPRTVDIIHGTGELVCRRVAALTDNRFQIRMFAAGEIVPGLQALDAVQNATVECALAPTYFFMGKEPSFAVFTAMPFGLNTRQLSAWLTHGGGKELSAELFRDYNVIGFPCGDTGAQMGGWFRREVKSLEDIKGLKFRIAGLAGEIFKRLGATPSAIAPADIYPSLERGTIDAVEFTSPYDDEKLGFYRIAPYYYYPGFWDPGARLHFMVNQRAWEALPPLYREALEVACADANADMLARYDNANPGALRRLIANGTQLRPWSRDIMAASYKAMNEITDEISGRDARFRRIWESYRKYRDEEFVWFRIAENSLENFSFTAAQTVR</sequence>
<feature type="binding site" evidence="2">
    <location>
        <position position="162"/>
    </location>
    <ligand>
        <name>substrate</name>
    </ligand>
</feature>
<dbReference type="PANTHER" id="PTHR33376:SF5">
    <property type="entry name" value="EXTRACYTOPLASMIC SOLUTE RECEPTOR PROTEIN"/>
    <property type="match status" value="1"/>
</dbReference>
<dbReference type="InterPro" id="IPR018389">
    <property type="entry name" value="DctP_fam"/>
</dbReference>